<dbReference type="Proteomes" id="UP000192486">
    <property type="component" value="Chromosome"/>
</dbReference>
<comment type="similarity">
    <text evidence="8">Belongs to the binding-protein-dependent transport system permease family. LivHM subfamily.</text>
</comment>
<evidence type="ECO:0000256" key="6">
    <source>
        <dbReference type="ARBA" id="ARBA00022989"/>
    </source>
</evidence>
<feature type="transmembrane region" description="Helical" evidence="9">
    <location>
        <begin position="190"/>
        <end position="213"/>
    </location>
</feature>
<keyword evidence="11" id="KW-1185">Reference proteome</keyword>
<keyword evidence="2" id="KW-0813">Transport</keyword>
<keyword evidence="6 9" id="KW-1133">Transmembrane helix</keyword>
<dbReference type="RefSeq" id="WP_029054029.1">
    <property type="nucleotide sequence ID" value="NZ_CP015108.1"/>
</dbReference>
<keyword evidence="7 9" id="KW-0472">Membrane</keyword>
<sequence>MQDLLQFTLTGITIGSIYAIVALGFVTIYSVTKVINLAQGEFVMLGGLTMFSLVSVGVPYWLSFIATILFVTLIGWLMEFLLIRRAKGADAISLIILTIGTSIFIRGISSMVWGKDQHTVAPFTENTPVTIGGASITPQSIWVVLIMLLVVGLMYMFIDKTMLGKAFQASSVNPMAARLMGISPKRMSSFSFVLSAALGAIAGLAIAPIIFPAYDMGAMLGIKGFSAAILGGLGSAPGAVIGGLLIGLFESMGAGYVSSGMKDIITFSIFLLILIIRPNGILGEKTIGKGGL</sequence>
<name>A0ABM6JVJ4_SPOUR</name>
<protein>
    <submittedName>
        <fullName evidence="10">ABC transporter permease</fullName>
    </submittedName>
</protein>
<evidence type="ECO:0000256" key="2">
    <source>
        <dbReference type="ARBA" id="ARBA00022448"/>
    </source>
</evidence>
<comment type="subcellular location">
    <subcellularLocation>
        <location evidence="1">Cell membrane</location>
        <topology evidence="1">Multi-pass membrane protein</topology>
    </subcellularLocation>
</comment>
<dbReference type="PANTHER" id="PTHR11795:SF450">
    <property type="entry name" value="ABC TRANSPORTER PERMEASE PROTEIN"/>
    <property type="match status" value="1"/>
</dbReference>
<reference evidence="10 11" key="1">
    <citation type="submission" date="2016-04" db="EMBL/GenBank/DDBJ databases">
        <title>Comparative Genomics and Epigenetics of Sporosarcina ureae.</title>
        <authorList>
            <person name="Oliver A.S."/>
            <person name="Cooper K.K."/>
        </authorList>
    </citation>
    <scope>NUCLEOTIDE SEQUENCE [LARGE SCALE GENOMIC DNA]</scope>
    <source>
        <strain evidence="10 11">S204</strain>
    </source>
</reference>
<feature type="transmembrane region" description="Helical" evidence="9">
    <location>
        <begin position="6"/>
        <end position="27"/>
    </location>
</feature>
<feature type="transmembrane region" description="Helical" evidence="9">
    <location>
        <begin position="256"/>
        <end position="276"/>
    </location>
</feature>
<evidence type="ECO:0000256" key="9">
    <source>
        <dbReference type="SAM" id="Phobius"/>
    </source>
</evidence>
<proteinExistence type="inferred from homology"/>
<dbReference type="Pfam" id="PF02653">
    <property type="entry name" value="BPD_transp_2"/>
    <property type="match status" value="1"/>
</dbReference>
<dbReference type="InterPro" id="IPR001851">
    <property type="entry name" value="ABC_transp_permease"/>
</dbReference>
<keyword evidence="3" id="KW-1003">Cell membrane</keyword>
<dbReference type="InterPro" id="IPR052157">
    <property type="entry name" value="BCAA_transport_permease"/>
</dbReference>
<evidence type="ECO:0000256" key="4">
    <source>
        <dbReference type="ARBA" id="ARBA00022692"/>
    </source>
</evidence>
<gene>
    <name evidence="10" type="ORF">SporoS204_08560</name>
</gene>
<dbReference type="CDD" id="cd06582">
    <property type="entry name" value="TM_PBP1_LivH_like"/>
    <property type="match status" value="1"/>
</dbReference>
<organism evidence="10 11">
    <name type="scientific">Sporosarcina ureae</name>
    <dbReference type="NCBI Taxonomy" id="1571"/>
    <lineage>
        <taxon>Bacteria</taxon>
        <taxon>Bacillati</taxon>
        <taxon>Bacillota</taxon>
        <taxon>Bacilli</taxon>
        <taxon>Bacillales</taxon>
        <taxon>Caryophanaceae</taxon>
        <taxon>Sporosarcina</taxon>
    </lineage>
</organism>
<feature type="transmembrane region" description="Helical" evidence="9">
    <location>
        <begin position="94"/>
        <end position="113"/>
    </location>
</feature>
<keyword evidence="5" id="KW-0029">Amino-acid transport</keyword>
<evidence type="ECO:0000313" key="10">
    <source>
        <dbReference type="EMBL" id="ARF14192.1"/>
    </source>
</evidence>
<dbReference type="PANTHER" id="PTHR11795">
    <property type="entry name" value="BRANCHED-CHAIN AMINO ACID TRANSPORT SYSTEM PERMEASE PROTEIN LIVH"/>
    <property type="match status" value="1"/>
</dbReference>
<feature type="transmembrane region" description="Helical" evidence="9">
    <location>
        <begin position="225"/>
        <end position="249"/>
    </location>
</feature>
<evidence type="ECO:0000313" key="11">
    <source>
        <dbReference type="Proteomes" id="UP000192486"/>
    </source>
</evidence>
<evidence type="ECO:0000256" key="3">
    <source>
        <dbReference type="ARBA" id="ARBA00022475"/>
    </source>
</evidence>
<feature type="transmembrane region" description="Helical" evidence="9">
    <location>
        <begin position="140"/>
        <end position="158"/>
    </location>
</feature>
<evidence type="ECO:0000256" key="8">
    <source>
        <dbReference type="ARBA" id="ARBA00037998"/>
    </source>
</evidence>
<keyword evidence="4 9" id="KW-0812">Transmembrane</keyword>
<accession>A0ABM6JVJ4</accession>
<dbReference type="EMBL" id="CP015108">
    <property type="protein sequence ID" value="ARF14192.1"/>
    <property type="molecule type" value="Genomic_DNA"/>
</dbReference>
<feature type="transmembrane region" description="Helical" evidence="9">
    <location>
        <begin position="60"/>
        <end position="82"/>
    </location>
</feature>
<evidence type="ECO:0000256" key="1">
    <source>
        <dbReference type="ARBA" id="ARBA00004651"/>
    </source>
</evidence>
<evidence type="ECO:0000256" key="5">
    <source>
        <dbReference type="ARBA" id="ARBA00022970"/>
    </source>
</evidence>
<evidence type="ECO:0000256" key="7">
    <source>
        <dbReference type="ARBA" id="ARBA00023136"/>
    </source>
</evidence>